<sequence length="186" mass="20979">MGLKEVVDVGGGVGAMLNMIISKYPHINGINYDLPHVIADAPHYPGIEHVEGDMFDSIPSGQAIFMKWILHDWNDEQCLKLLKFCYNALPDFGKVIVAEYILPQTPEENAAARNASRFDVLMIIVCLGGKERHEKEFEALTKRAGFASFRVCHQAYIETGEGKRGQSCLHRRHLQFKIMIKFFVAS</sequence>
<feature type="domain" description="O-methyltransferase C-terminal" evidence="4">
    <location>
        <begin position="2"/>
        <end position="147"/>
    </location>
</feature>
<dbReference type="AlphaFoldDB" id="A0A3S3N6D9"/>
<dbReference type="Gene3D" id="3.40.50.150">
    <property type="entry name" value="Vaccinia Virus protein VP39"/>
    <property type="match status" value="1"/>
</dbReference>
<dbReference type="InterPro" id="IPR001077">
    <property type="entry name" value="COMT_C"/>
</dbReference>
<evidence type="ECO:0000256" key="1">
    <source>
        <dbReference type="ARBA" id="ARBA00022603"/>
    </source>
</evidence>
<evidence type="ECO:0000256" key="3">
    <source>
        <dbReference type="ARBA" id="ARBA00022691"/>
    </source>
</evidence>
<gene>
    <name evidence="5" type="ORF">CKAN_01513000</name>
</gene>
<dbReference type="GO" id="GO:0008171">
    <property type="term" value="F:O-methyltransferase activity"/>
    <property type="evidence" value="ECO:0007669"/>
    <property type="project" value="InterPro"/>
</dbReference>
<dbReference type="STRING" id="337451.A0A3S3N6D9"/>
<dbReference type="PANTHER" id="PTHR11746">
    <property type="entry name" value="O-METHYLTRANSFERASE"/>
    <property type="match status" value="1"/>
</dbReference>
<evidence type="ECO:0000313" key="5">
    <source>
        <dbReference type="EMBL" id="RWR86243.1"/>
    </source>
</evidence>
<dbReference type="Pfam" id="PF00891">
    <property type="entry name" value="Methyltransf_2"/>
    <property type="match status" value="1"/>
</dbReference>
<evidence type="ECO:0000313" key="6">
    <source>
        <dbReference type="Proteomes" id="UP000283530"/>
    </source>
</evidence>
<dbReference type="Proteomes" id="UP000283530">
    <property type="component" value="Unassembled WGS sequence"/>
</dbReference>
<keyword evidence="1 5" id="KW-0489">Methyltransferase</keyword>
<dbReference type="InterPro" id="IPR016461">
    <property type="entry name" value="COMT-like"/>
</dbReference>
<keyword evidence="3" id="KW-0949">S-adenosyl-L-methionine</keyword>
<dbReference type="InterPro" id="IPR029063">
    <property type="entry name" value="SAM-dependent_MTases_sf"/>
</dbReference>
<organism evidence="5 6">
    <name type="scientific">Cinnamomum micranthum f. kanehirae</name>
    <dbReference type="NCBI Taxonomy" id="337451"/>
    <lineage>
        <taxon>Eukaryota</taxon>
        <taxon>Viridiplantae</taxon>
        <taxon>Streptophyta</taxon>
        <taxon>Embryophyta</taxon>
        <taxon>Tracheophyta</taxon>
        <taxon>Spermatophyta</taxon>
        <taxon>Magnoliopsida</taxon>
        <taxon>Magnoliidae</taxon>
        <taxon>Laurales</taxon>
        <taxon>Lauraceae</taxon>
        <taxon>Cinnamomum</taxon>
    </lineage>
</organism>
<proteinExistence type="predicted"/>
<reference evidence="5 6" key="1">
    <citation type="journal article" date="2019" name="Nat. Plants">
        <title>Stout camphor tree genome fills gaps in understanding of flowering plant genome evolution.</title>
        <authorList>
            <person name="Chaw S.M."/>
            <person name="Liu Y.C."/>
            <person name="Wu Y.W."/>
            <person name="Wang H.Y."/>
            <person name="Lin C.I."/>
            <person name="Wu C.S."/>
            <person name="Ke H.M."/>
            <person name="Chang L.Y."/>
            <person name="Hsu C.Y."/>
            <person name="Yang H.T."/>
            <person name="Sudianto E."/>
            <person name="Hsu M.H."/>
            <person name="Wu K.P."/>
            <person name="Wang L.N."/>
            <person name="Leebens-Mack J.H."/>
            <person name="Tsai I.J."/>
        </authorList>
    </citation>
    <scope>NUCLEOTIDE SEQUENCE [LARGE SCALE GENOMIC DNA]</scope>
    <source>
        <strain evidence="6">cv. Chaw 1501</strain>
        <tissue evidence="5">Young leaves</tissue>
    </source>
</reference>
<accession>A0A3S3N6D9</accession>
<dbReference type="SUPFAM" id="SSF53335">
    <property type="entry name" value="S-adenosyl-L-methionine-dependent methyltransferases"/>
    <property type="match status" value="1"/>
</dbReference>
<dbReference type="OrthoDB" id="1606438at2759"/>
<protein>
    <submittedName>
        <fullName evidence="5">Caffeate O-methyltransferase</fullName>
    </submittedName>
</protein>
<dbReference type="GO" id="GO:0032259">
    <property type="term" value="P:methylation"/>
    <property type="evidence" value="ECO:0007669"/>
    <property type="project" value="UniProtKB-KW"/>
</dbReference>
<comment type="caution">
    <text evidence="5">The sequence shown here is derived from an EMBL/GenBank/DDBJ whole genome shotgun (WGS) entry which is preliminary data.</text>
</comment>
<name>A0A3S3N6D9_9MAGN</name>
<keyword evidence="2 5" id="KW-0808">Transferase</keyword>
<dbReference type="PROSITE" id="PS51683">
    <property type="entry name" value="SAM_OMT_II"/>
    <property type="match status" value="1"/>
</dbReference>
<evidence type="ECO:0000256" key="2">
    <source>
        <dbReference type="ARBA" id="ARBA00022679"/>
    </source>
</evidence>
<dbReference type="EMBL" id="QPKB01000006">
    <property type="protein sequence ID" value="RWR86243.1"/>
    <property type="molecule type" value="Genomic_DNA"/>
</dbReference>
<keyword evidence="6" id="KW-1185">Reference proteome</keyword>
<evidence type="ECO:0000259" key="4">
    <source>
        <dbReference type="Pfam" id="PF00891"/>
    </source>
</evidence>